<protein>
    <submittedName>
        <fullName evidence="1">Uncharacterized protein</fullName>
    </submittedName>
</protein>
<dbReference type="EMBL" id="MN739947">
    <property type="protein sequence ID" value="QHT79328.1"/>
    <property type="molecule type" value="Genomic_DNA"/>
</dbReference>
<reference evidence="1" key="1">
    <citation type="journal article" date="2020" name="Nature">
        <title>Giant virus diversity and host interactions through global metagenomics.</title>
        <authorList>
            <person name="Schulz F."/>
            <person name="Roux S."/>
            <person name="Paez-Espino D."/>
            <person name="Jungbluth S."/>
            <person name="Walsh D.A."/>
            <person name="Denef V.J."/>
            <person name="McMahon K.D."/>
            <person name="Konstantinidis K.T."/>
            <person name="Eloe-Fadrosh E.A."/>
            <person name="Kyrpides N.C."/>
            <person name="Woyke T."/>
        </authorList>
    </citation>
    <scope>NUCLEOTIDE SEQUENCE</scope>
    <source>
        <strain evidence="1">GVMAG-M-3300023179-99</strain>
    </source>
</reference>
<accession>A0A6C0HFE0</accession>
<name>A0A6C0HFE0_9ZZZZ</name>
<organism evidence="1">
    <name type="scientific">viral metagenome</name>
    <dbReference type="NCBI Taxonomy" id="1070528"/>
    <lineage>
        <taxon>unclassified sequences</taxon>
        <taxon>metagenomes</taxon>
        <taxon>organismal metagenomes</taxon>
    </lineage>
</organism>
<evidence type="ECO:0000313" key="1">
    <source>
        <dbReference type="EMBL" id="QHT79328.1"/>
    </source>
</evidence>
<proteinExistence type="predicted"/>
<sequence length="184" mass="18902">MSIRTALAEAFYRIETLSAAGVTGLNGATGGVNLTSTDSSVTITPNTAAKTVNLSVSATSFPVKTTIYPAGPSGWQTALDNDIAANILSKTRGLILIQPQSGPAVYSSTVFDNVLTSEPFFAYSIMNAAPVSNSGYTLELKTSGTTPIVTIYPQEIVTLVAKGGIAGGDWLVLPGAVLATDLTV</sequence>
<dbReference type="AlphaFoldDB" id="A0A6C0HFE0"/>